<keyword evidence="5" id="KW-1185">Reference proteome</keyword>
<dbReference type="Proteomes" id="UP000267128">
    <property type="component" value="Unassembled WGS sequence"/>
</dbReference>
<evidence type="ECO:0000256" key="3">
    <source>
        <dbReference type="SAM" id="MobiDB-lite"/>
    </source>
</evidence>
<comment type="caution">
    <text evidence="4">The sequence shown here is derived from an EMBL/GenBank/DDBJ whole genome shotgun (WGS) entry which is preliminary data.</text>
</comment>
<name>A0A3N0CEQ3_9ACTN</name>
<evidence type="ECO:0000256" key="2">
    <source>
        <dbReference type="RuleBase" id="RU003707"/>
    </source>
</evidence>
<organism evidence="4 5">
    <name type="scientific">Nocardioides marmoriginsengisoli</name>
    <dbReference type="NCBI Taxonomy" id="661483"/>
    <lineage>
        <taxon>Bacteria</taxon>
        <taxon>Bacillati</taxon>
        <taxon>Actinomycetota</taxon>
        <taxon>Actinomycetes</taxon>
        <taxon>Propionibacteriales</taxon>
        <taxon>Nocardioidaceae</taxon>
        <taxon>Nocardioides</taxon>
    </lineage>
</organism>
<evidence type="ECO:0000313" key="5">
    <source>
        <dbReference type="Proteomes" id="UP000267128"/>
    </source>
</evidence>
<gene>
    <name evidence="4" type="ORF">EFK50_08855</name>
</gene>
<accession>A0A3N0CEQ3</accession>
<dbReference type="CDD" id="cd06558">
    <property type="entry name" value="crotonase-like"/>
    <property type="match status" value="1"/>
</dbReference>
<dbReference type="GO" id="GO:0016853">
    <property type="term" value="F:isomerase activity"/>
    <property type="evidence" value="ECO:0007669"/>
    <property type="project" value="UniProtKB-KW"/>
</dbReference>
<dbReference type="Gene3D" id="3.90.226.10">
    <property type="entry name" value="2-enoyl-CoA Hydratase, Chain A, domain 1"/>
    <property type="match status" value="1"/>
</dbReference>
<dbReference type="PANTHER" id="PTHR11941:SF54">
    <property type="entry name" value="ENOYL-COA HYDRATASE, MITOCHONDRIAL"/>
    <property type="match status" value="1"/>
</dbReference>
<dbReference type="GO" id="GO:0006635">
    <property type="term" value="P:fatty acid beta-oxidation"/>
    <property type="evidence" value="ECO:0007669"/>
    <property type="project" value="TreeGrafter"/>
</dbReference>
<dbReference type="OrthoDB" id="8452484at2"/>
<protein>
    <submittedName>
        <fullName evidence="4">Enoyl-CoA hydratase/isomerase family protein</fullName>
    </submittedName>
</protein>
<dbReference type="InterPro" id="IPR001753">
    <property type="entry name" value="Enoyl-CoA_hydra/iso"/>
</dbReference>
<dbReference type="AlphaFoldDB" id="A0A3N0CEQ3"/>
<feature type="region of interest" description="Disordered" evidence="3">
    <location>
        <begin position="232"/>
        <end position="252"/>
    </location>
</feature>
<keyword evidence="4" id="KW-0413">Isomerase</keyword>
<dbReference type="EMBL" id="RJSE01000007">
    <property type="protein sequence ID" value="RNL61930.1"/>
    <property type="molecule type" value="Genomic_DNA"/>
</dbReference>
<sequence>MSGAPVVLTRVGPALQARINRPEAGNACSSEVMAGLEEWLAGAADPEVRALVLTGTGRSFCAGADLAEATALLGDQPALRAFLDRGRALVRRVRDAGVPTIAAVNGAAFGGGLELLLACDVAVAAGSARIGDRHISVGQVPGWGSSVMLPRAVGPVLARRLLLTGETWTGAEAERHGLVSEVVADEELDGAVAALVERIAAHDPDAVRRMLRVARPDDDEAAWNREAATLAEHLAGQPDPGANPLPAALRGR</sequence>
<dbReference type="PANTHER" id="PTHR11941">
    <property type="entry name" value="ENOYL-COA HYDRATASE-RELATED"/>
    <property type="match status" value="1"/>
</dbReference>
<evidence type="ECO:0000256" key="1">
    <source>
        <dbReference type="ARBA" id="ARBA00005254"/>
    </source>
</evidence>
<dbReference type="RefSeq" id="WP_123227225.1">
    <property type="nucleotide sequence ID" value="NZ_RJSE01000007.1"/>
</dbReference>
<dbReference type="InterPro" id="IPR018376">
    <property type="entry name" value="Enoyl-CoA_hyd/isom_CS"/>
</dbReference>
<dbReference type="Pfam" id="PF00378">
    <property type="entry name" value="ECH_1"/>
    <property type="match status" value="1"/>
</dbReference>
<evidence type="ECO:0000313" key="4">
    <source>
        <dbReference type="EMBL" id="RNL61930.1"/>
    </source>
</evidence>
<reference evidence="4 5" key="1">
    <citation type="submission" date="2018-11" db="EMBL/GenBank/DDBJ databases">
        <authorList>
            <person name="Li F."/>
        </authorList>
    </citation>
    <scope>NUCLEOTIDE SEQUENCE [LARGE SCALE GENOMIC DNA]</scope>
    <source>
        <strain evidence="4 5">Gsoil 097</strain>
    </source>
</reference>
<proteinExistence type="inferred from homology"/>
<dbReference type="SUPFAM" id="SSF52096">
    <property type="entry name" value="ClpP/crotonase"/>
    <property type="match status" value="1"/>
</dbReference>
<dbReference type="InterPro" id="IPR029045">
    <property type="entry name" value="ClpP/crotonase-like_dom_sf"/>
</dbReference>
<dbReference type="PROSITE" id="PS00166">
    <property type="entry name" value="ENOYL_COA_HYDRATASE"/>
    <property type="match status" value="1"/>
</dbReference>
<comment type="similarity">
    <text evidence="1 2">Belongs to the enoyl-CoA hydratase/isomerase family.</text>
</comment>